<gene>
    <name evidence="3" type="ORF">NITINOP_2535</name>
</gene>
<dbReference type="InterPro" id="IPR013783">
    <property type="entry name" value="Ig-like_fold"/>
</dbReference>
<evidence type="ECO:0000256" key="1">
    <source>
        <dbReference type="ARBA" id="ARBA00022729"/>
    </source>
</evidence>
<dbReference type="KEGG" id="nio:NITINOP_2535"/>
<evidence type="ECO:0000313" key="4">
    <source>
        <dbReference type="Proteomes" id="UP000066284"/>
    </source>
</evidence>
<dbReference type="Gene3D" id="2.60.40.10">
    <property type="entry name" value="Immunoglobulins"/>
    <property type="match status" value="5"/>
</dbReference>
<organism evidence="3 4">
    <name type="scientific">Candidatus Nitrospira inopinata</name>
    <dbReference type="NCBI Taxonomy" id="1715989"/>
    <lineage>
        <taxon>Bacteria</taxon>
        <taxon>Pseudomonadati</taxon>
        <taxon>Nitrospirota</taxon>
        <taxon>Nitrospiria</taxon>
        <taxon>Nitrospirales</taxon>
        <taxon>Nitrospiraceae</taxon>
        <taxon>Nitrospira</taxon>
    </lineage>
</organism>
<dbReference type="Pfam" id="PF01833">
    <property type="entry name" value="TIG"/>
    <property type="match status" value="1"/>
</dbReference>
<keyword evidence="1" id="KW-0732">Signal</keyword>
<dbReference type="PANTHER" id="PTHR46769:SF2">
    <property type="entry name" value="FIBROCYSTIN-L ISOFORM 2 PRECURSOR-RELATED"/>
    <property type="match status" value="1"/>
</dbReference>
<evidence type="ECO:0000259" key="2">
    <source>
        <dbReference type="Pfam" id="PF01833"/>
    </source>
</evidence>
<reference evidence="4" key="1">
    <citation type="submission" date="2015-09" db="EMBL/GenBank/DDBJ databases">
        <authorList>
            <person name="Daims H."/>
        </authorList>
    </citation>
    <scope>NUCLEOTIDE SEQUENCE [LARGE SCALE GENOMIC DNA]</scope>
</reference>
<sequence>MKTTRMSILCLVLLGGLTLSAYGGASPFELSLRTVPPGATVSVSGKGWGTFRSATTNRVLVGGVPALIQRWEPSMIEFKVPFKAESGPVEVWVGKKKFSVGTLTVATPQIDAVTPTEAERGSVLQITGRHFGVTAGSRDPNTMFGVNDVVIGGVAVRPKRWKDDLIEAEIPANAETGEVIVRLASSDPLPDGSCCAPVEHVVSNAARISLIPSVRVDPVSGPVGTKVVLFGGGFGAEKEPNDAVLIGEQPLVVAQWKDDVIVAHVPLGAVSGSVVLRSQGRTRIVGQFIVQEPKVTGMSPSSAPIGTLLRIDGEHFGVYSESGATPFNFIDFDKGDNRVEIGGVPAVIYRWIDDRIDVWVPFSAKSGKVVVYRSATKPLPDGRCCAERGTVAIEAGTFTVVTPVVESYEPRSAGLDETVTIRGRGFGTFLKTAEHADLRLNEKAYKRRADLEINEPDDPSTVVSNVSRTEVLFNGAAALVQSWTDSEIVVKVPHRNLYGIGKKGAFFDNLATGPLVVRRGSWDLLPDGSCCTPKKWLTIEAGPFTIEARNLPDTGYWDNNRPDANTNQ</sequence>
<accession>A0A0S4KSS2</accession>
<proteinExistence type="predicted"/>
<name>A0A0S4KSS2_9BACT</name>
<evidence type="ECO:0000313" key="3">
    <source>
        <dbReference type="EMBL" id="CUQ67507.1"/>
    </source>
</evidence>
<dbReference type="InterPro" id="IPR014756">
    <property type="entry name" value="Ig_E-set"/>
</dbReference>
<dbReference type="PANTHER" id="PTHR46769">
    <property type="entry name" value="POLYCYSTIC KIDNEY AND HEPATIC DISEASE 1 (AUTOSOMAL RECESSIVE)-LIKE 1"/>
    <property type="match status" value="1"/>
</dbReference>
<dbReference type="Proteomes" id="UP000066284">
    <property type="component" value="Chromosome 1"/>
</dbReference>
<dbReference type="EMBL" id="LN885086">
    <property type="protein sequence ID" value="CUQ67507.1"/>
    <property type="molecule type" value="Genomic_DNA"/>
</dbReference>
<keyword evidence="4" id="KW-1185">Reference proteome</keyword>
<dbReference type="STRING" id="1715989.NITINOP_2535"/>
<feature type="domain" description="IPT/TIG" evidence="2">
    <location>
        <begin position="293"/>
        <end position="356"/>
    </location>
</feature>
<dbReference type="SUPFAM" id="SSF81296">
    <property type="entry name" value="E set domains"/>
    <property type="match status" value="5"/>
</dbReference>
<dbReference type="OrthoDB" id="9761980at2"/>
<dbReference type="InterPro" id="IPR002909">
    <property type="entry name" value="IPT_dom"/>
</dbReference>
<dbReference type="InterPro" id="IPR052387">
    <property type="entry name" value="Fibrocystin"/>
</dbReference>
<dbReference type="AlphaFoldDB" id="A0A0S4KSS2"/>
<dbReference type="RefSeq" id="WP_158023392.1">
    <property type="nucleotide sequence ID" value="NZ_LN885086.1"/>
</dbReference>
<protein>
    <recommendedName>
        <fullName evidence="2">IPT/TIG domain-containing protein</fullName>
    </recommendedName>
</protein>